<dbReference type="Gene3D" id="1.25.40.10">
    <property type="entry name" value="Tetratricopeptide repeat domain"/>
    <property type="match status" value="1"/>
</dbReference>
<dbReference type="PANTHER" id="PTHR46512:SF9">
    <property type="entry name" value="PEPTIDYLPROLYL ISOMERASE"/>
    <property type="match status" value="1"/>
</dbReference>
<dbReference type="VEuPathDB" id="FungiDB:DD237_006027"/>
<dbReference type="GO" id="GO:0003755">
    <property type="term" value="F:peptidyl-prolyl cis-trans isomerase activity"/>
    <property type="evidence" value="ECO:0007669"/>
    <property type="project" value="UniProtKB-EC"/>
</dbReference>
<dbReference type="InterPro" id="IPR019734">
    <property type="entry name" value="TPR_rpt"/>
</dbReference>
<evidence type="ECO:0000256" key="1">
    <source>
        <dbReference type="ARBA" id="ARBA00000971"/>
    </source>
</evidence>
<evidence type="ECO:0000256" key="4">
    <source>
        <dbReference type="ARBA" id="ARBA00023235"/>
    </source>
</evidence>
<protein>
    <recommendedName>
        <fullName evidence="2">peptidylprolyl isomerase</fullName>
        <ecNumber evidence="2">5.2.1.8</ecNumber>
    </recommendedName>
</protein>
<dbReference type="EC" id="5.2.1.8" evidence="2"/>
<dbReference type="AlphaFoldDB" id="A0A3M6VMH7"/>
<keyword evidence="3" id="KW-0697">Rotamase</keyword>
<reference evidence="5 6" key="1">
    <citation type="submission" date="2018-06" db="EMBL/GenBank/DDBJ databases">
        <title>Comparative genomics of downy mildews reveals potential adaptations to biotrophy.</title>
        <authorList>
            <person name="Fletcher K."/>
            <person name="Klosterman S.J."/>
            <person name="Derevnina L."/>
            <person name="Martin F."/>
            <person name="Koike S."/>
            <person name="Reyes Chin-Wo S."/>
            <person name="Mou B."/>
            <person name="Michelmore R."/>
        </authorList>
    </citation>
    <scope>NUCLEOTIDE SEQUENCE [LARGE SCALE GENOMIC DNA]</scope>
    <source>
        <strain evidence="5 6">R14</strain>
    </source>
</reference>
<evidence type="ECO:0000256" key="2">
    <source>
        <dbReference type="ARBA" id="ARBA00013194"/>
    </source>
</evidence>
<dbReference type="InterPro" id="IPR050754">
    <property type="entry name" value="FKBP4/5/8-like"/>
</dbReference>
<comment type="caution">
    <text evidence="5">The sequence shown here is derived from an EMBL/GenBank/DDBJ whole genome shotgun (WGS) entry which is preliminary data.</text>
</comment>
<evidence type="ECO:0000313" key="6">
    <source>
        <dbReference type="Proteomes" id="UP000282087"/>
    </source>
</evidence>
<keyword evidence="4" id="KW-0413">Isomerase</keyword>
<dbReference type="SMART" id="SM00028">
    <property type="entry name" value="TPR"/>
    <property type="match status" value="3"/>
</dbReference>
<comment type="catalytic activity">
    <reaction evidence="1">
        <text>[protein]-peptidylproline (omega=180) = [protein]-peptidylproline (omega=0)</text>
        <dbReference type="Rhea" id="RHEA:16237"/>
        <dbReference type="Rhea" id="RHEA-COMP:10747"/>
        <dbReference type="Rhea" id="RHEA-COMP:10748"/>
        <dbReference type="ChEBI" id="CHEBI:83833"/>
        <dbReference type="ChEBI" id="CHEBI:83834"/>
        <dbReference type="EC" id="5.2.1.8"/>
    </reaction>
</comment>
<gene>
    <name evidence="5" type="ORF">DD238_001612</name>
</gene>
<organism evidence="5 6">
    <name type="scientific">Peronospora effusa</name>
    <dbReference type="NCBI Taxonomy" id="542832"/>
    <lineage>
        <taxon>Eukaryota</taxon>
        <taxon>Sar</taxon>
        <taxon>Stramenopiles</taxon>
        <taxon>Oomycota</taxon>
        <taxon>Peronosporomycetes</taxon>
        <taxon>Peronosporales</taxon>
        <taxon>Peronosporaceae</taxon>
        <taxon>Peronospora</taxon>
    </lineage>
</organism>
<accession>A0A3M6VMH7</accession>
<dbReference type="EMBL" id="QLLG01000162">
    <property type="protein sequence ID" value="RMX67617.1"/>
    <property type="molecule type" value="Genomic_DNA"/>
</dbReference>
<evidence type="ECO:0000313" key="5">
    <source>
        <dbReference type="EMBL" id="RMX67617.1"/>
    </source>
</evidence>
<evidence type="ECO:0000256" key="3">
    <source>
        <dbReference type="ARBA" id="ARBA00023110"/>
    </source>
</evidence>
<dbReference type="InterPro" id="IPR011990">
    <property type="entry name" value="TPR-like_helical_dom_sf"/>
</dbReference>
<dbReference type="SUPFAM" id="SSF48452">
    <property type="entry name" value="TPR-like"/>
    <property type="match status" value="1"/>
</dbReference>
<keyword evidence="6" id="KW-1185">Reference proteome</keyword>
<name>A0A3M6VMH7_9STRA</name>
<dbReference type="PANTHER" id="PTHR46512">
    <property type="entry name" value="PEPTIDYLPROLYL ISOMERASE"/>
    <property type="match status" value="1"/>
</dbReference>
<dbReference type="STRING" id="542832.A0A3M6VMH7"/>
<dbReference type="Proteomes" id="UP000282087">
    <property type="component" value="Unassembled WGS sequence"/>
</dbReference>
<sequence length="332" mass="37247">MTISCGGAESIRWSLYRDATCFETSCVISGVLSVDLMQLLRRQMTLNSRDNALNSSCFSLESNGIQLVPDIQRRVGDLLESHRGTIETGNECVMDASDVAFPVAVEDLSLGSRATELGLDNMESVFCKLQLIVEDSGAKAETVYSMHEDDLFLWKLERAAKYRVRGNEAFKQERYSSAVRLYKRALAWLDPPVAWSDTSLDTKVPYSKEELQQVNPLAVSCYANMATCYSKLDREGDVDRCITAASSALALENTHVKARYRRSQAYMSTKEFDLALADLKILCDLEPDNKLFRSALTKAKSAKTNLCKKQQIAYAKLLDKKQTTCREYKQGE</sequence>
<proteinExistence type="predicted"/>